<dbReference type="EMBL" id="JAEPES010000001">
    <property type="protein sequence ID" value="MBK4346604.1"/>
    <property type="molecule type" value="Genomic_DNA"/>
</dbReference>
<dbReference type="RefSeq" id="WP_200554924.1">
    <property type="nucleotide sequence ID" value="NZ_JAEPES010000001.1"/>
</dbReference>
<feature type="transmembrane region" description="Helical" evidence="7">
    <location>
        <begin position="380"/>
        <end position="405"/>
    </location>
</feature>
<feature type="compositionally biased region" description="Polar residues" evidence="6">
    <location>
        <begin position="871"/>
        <end position="881"/>
    </location>
</feature>
<keyword evidence="5 7" id="KW-0472">Membrane</keyword>
<reference evidence="9" key="1">
    <citation type="submission" date="2021-01" db="EMBL/GenBank/DDBJ databases">
        <title>Lacisediminihabitans sp. nov. strain G11-30, isolated from Antarctic Soil.</title>
        <authorList>
            <person name="Li J."/>
        </authorList>
    </citation>
    <scope>NUCLEOTIDE SEQUENCE</scope>
    <source>
        <strain evidence="9">G11-30</strain>
    </source>
</reference>
<dbReference type="SUPFAM" id="SSF144091">
    <property type="entry name" value="Rhomboid-like"/>
    <property type="match status" value="1"/>
</dbReference>
<name>A0A934SR32_9MICO</name>
<evidence type="ECO:0000256" key="3">
    <source>
        <dbReference type="ARBA" id="ARBA00022692"/>
    </source>
</evidence>
<evidence type="ECO:0000259" key="8">
    <source>
        <dbReference type="Pfam" id="PF09924"/>
    </source>
</evidence>
<feature type="transmembrane region" description="Helical" evidence="7">
    <location>
        <begin position="95"/>
        <end position="116"/>
    </location>
</feature>
<feature type="compositionally biased region" description="Pro residues" evidence="6">
    <location>
        <begin position="822"/>
        <end position="833"/>
    </location>
</feature>
<evidence type="ECO:0000313" key="9">
    <source>
        <dbReference type="EMBL" id="MBK4346604.1"/>
    </source>
</evidence>
<feature type="transmembrane region" description="Helical" evidence="7">
    <location>
        <begin position="346"/>
        <end position="368"/>
    </location>
</feature>
<dbReference type="GO" id="GO:0016755">
    <property type="term" value="F:aminoacyltransferase activity"/>
    <property type="evidence" value="ECO:0007669"/>
    <property type="project" value="TreeGrafter"/>
</dbReference>
<keyword evidence="4 7" id="KW-1133">Transmembrane helix</keyword>
<evidence type="ECO:0000256" key="2">
    <source>
        <dbReference type="ARBA" id="ARBA00022475"/>
    </source>
</evidence>
<evidence type="ECO:0000256" key="7">
    <source>
        <dbReference type="SAM" id="Phobius"/>
    </source>
</evidence>
<keyword evidence="3 7" id="KW-0812">Transmembrane</keyword>
<dbReference type="Gene3D" id="1.20.1540.10">
    <property type="entry name" value="Rhomboid-like"/>
    <property type="match status" value="1"/>
</dbReference>
<dbReference type="PANTHER" id="PTHR34697">
    <property type="entry name" value="PHOSPHATIDYLGLYCEROL LYSYLTRANSFERASE"/>
    <property type="match status" value="1"/>
</dbReference>
<evidence type="ECO:0000256" key="5">
    <source>
        <dbReference type="ARBA" id="ARBA00023136"/>
    </source>
</evidence>
<feature type="transmembrane region" description="Helical" evidence="7">
    <location>
        <begin position="128"/>
        <end position="149"/>
    </location>
</feature>
<dbReference type="InterPro" id="IPR016181">
    <property type="entry name" value="Acyl_CoA_acyltransferase"/>
</dbReference>
<feature type="transmembrane region" description="Helical" evidence="7">
    <location>
        <begin position="449"/>
        <end position="470"/>
    </location>
</feature>
<sequence>MVRKTLRRHPTTIVLVALTLVGAVLGRGFLGPTSSVSFALGTGYEQVVGFHRWWTPLTSAFLTDGGLDLPLVIIAMVVVVGAAERLMGSRRTAIAFVTTALAGVVVGVVVQSVGSALGELWSRRVSEIVTLDPMTAIAGTIMTASAFAGPLWRRRIRVVTGSIVLMFLLYAGDPSDLYRSLATLAGLGLGVALHPTDGPLRWQRSSHREMRVLLAAVVAITAIGPAITVFSRVRLGALAPLGLLLTDARPGGVSTVDECRALAITHACLHDMTLERISGVGPVLLTILPMLTLLVAALGLLRGRRFGAWLAIGVNVTLAALAAYFYGLLPLVGDPVRVHGTHYWEVTISLTASVLLPLAIALFVLANLRHLRLRASRETAVRYILTVAIALVGLSLLYVGGGWLLSSRFHPRVGLADLLLDLPERFVPIGLLKVDRLAFLPTDTATHFLYYWIGPVFWLTVVVGALLVVLRARTADDVAGSARIRSLLTGVGGGSLSYWATWPGNSYWFSRSGEAGVAYRVIGDVAITSSEPIGAPDAALAAIEEFATFCDDNGWTPVFYSIHERYLAECERLGWSSMGVGDETVVLPQQWKTTGKRWQDVRSSINRAERAGVRAVWTTYPSLSVAHAAQIGEISEAWVAEKELPEMGFTLGGMDELHDPAVGLMLACDADDRVVAVTSWLPTYRDGRIVGWTLDFMRRAPDGMNGIMEFVIARAAEQFRDDGIEFMSLSAAPLAHGGVEVEQSAAARTLAFVGARLEPVYGFRSLFAFKRKFQPEFRPLAMAYPDPLALPAIGLALARAYVPSLSVRGGIRFLRSLGPASAPAPVPAAPPALAPETIDPRPAPGPAVAVPEPNSAAHGATRGTDPAPAPSETQESVPVKT</sequence>
<dbReference type="Pfam" id="PF09924">
    <property type="entry name" value="LPG_synthase_C"/>
    <property type="match status" value="1"/>
</dbReference>
<dbReference type="PANTHER" id="PTHR34697:SF2">
    <property type="entry name" value="PHOSPHATIDYLGLYCEROL LYSYLTRANSFERASE"/>
    <property type="match status" value="1"/>
</dbReference>
<feature type="transmembrane region" description="Helical" evidence="7">
    <location>
        <begin position="308"/>
        <end position="326"/>
    </location>
</feature>
<dbReference type="AlphaFoldDB" id="A0A934SR32"/>
<accession>A0A934SR32</accession>
<gene>
    <name evidence="9" type="ORF">IV501_03050</name>
</gene>
<dbReference type="InterPro" id="IPR024320">
    <property type="entry name" value="LPG_synthase_C"/>
</dbReference>
<comment type="subcellular location">
    <subcellularLocation>
        <location evidence="1">Cell membrane</location>
        <topology evidence="1">Multi-pass membrane protein</topology>
    </subcellularLocation>
</comment>
<feature type="transmembrane region" description="Helical" evidence="7">
    <location>
        <begin position="279"/>
        <end position="301"/>
    </location>
</feature>
<evidence type="ECO:0000256" key="1">
    <source>
        <dbReference type="ARBA" id="ARBA00004651"/>
    </source>
</evidence>
<keyword evidence="10" id="KW-1185">Reference proteome</keyword>
<keyword evidence="2" id="KW-1003">Cell membrane</keyword>
<dbReference type="InterPro" id="IPR051211">
    <property type="entry name" value="PG_lysyltransferase"/>
</dbReference>
<evidence type="ECO:0000256" key="4">
    <source>
        <dbReference type="ARBA" id="ARBA00022989"/>
    </source>
</evidence>
<feature type="transmembrane region" description="Helical" evidence="7">
    <location>
        <begin position="65"/>
        <end position="83"/>
    </location>
</feature>
<feature type="transmembrane region" description="Helical" evidence="7">
    <location>
        <begin position="212"/>
        <end position="233"/>
    </location>
</feature>
<feature type="domain" description="Phosphatidylglycerol lysyltransferase C-terminal" evidence="8">
    <location>
        <begin position="493"/>
        <end position="784"/>
    </location>
</feature>
<dbReference type="GO" id="GO:0055091">
    <property type="term" value="P:phospholipid homeostasis"/>
    <property type="evidence" value="ECO:0007669"/>
    <property type="project" value="TreeGrafter"/>
</dbReference>
<dbReference type="SUPFAM" id="SSF55729">
    <property type="entry name" value="Acyl-CoA N-acyltransferases (Nat)"/>
    <property type="match status" value="1"/>
</dbReference>
<proteinExistence type="predicted"/>
<feature type="region of interest" description="Disordered" evidence="6">
    <location>
        <begin position="821"/>
        <end position="881"/>
    </location>
</feature>
<comment type="caution">
    <text evidence="9">The sequence shown here is derived from an EMBL/GenBank/DDBJ whole genome shotgun (WGS) entry which is preliminary data.</text>
</comment>
<evidence type="ECO:0000313" key="10">
    <source>
        <dbReference type="Proteomes" id="UP000636458"/>
    </source>
</evidence>
<evidence type="ECO:0000256" key="6">
    <source>
        <dbReference type="SAM" id="MobiDB-lite"/>
    </source>
</evidence>
<organism evidence="9 10">
    <name type="scientific">Lacisediminihabitans changchengi</name>
    <dbReference type="NCBI Taxonomy" id="2787634"/>
    <lineage>
        <taxon>Bacteria</taxon>
        <taxon>Bacillati</taxon>
        <taxon>Actinomycetota</taxon>
        <taxon>Actinomycetes</taxon>
        <taxon>Micrococcales</taxon>
        <taxon>Microbacteriaceae</taxon>
        <taxon>Lacisediminihabitans</taxon>
    </lineage>
</organism>
<dbReference type="InterPro" id="IPR035952">
    <property type="entry name" value="Rhomboid-like_sf"/>
</dbReference>
<feature type="transmembrane region" description="Helical" evidence="7">
    <location>
        <begin position="482"/>
        <end position="502"/>
    </location>
</feature>
<dbReference type="Proteomes" id="UP000636458">
    <property type="component" value="Unassembled WGS sequence"/>
</dbReference>
<protein>
    <submittedName>
        <fullName evidence="9">DUF2156 domain-containing protein</fullName>
    </submittedName>
</protein>
<dbReference type="GO" id="GO:0005886">
    <property type="term" value="C:plasma membrane"/>
    <property type="evidence" value="ECO:0007669"/>
    <property type="project" value="UniProtKB-SubCell"/>
</dbReference>